<dbReference type="EnsemblMetazoa" id="AQUA001133-RA">
    <property type="protein sequence ID" value="AQUA001133-PA"/>
    <property type="gene ID" value="AQUA001133"/>
</dbReference>
<evidence type="ECO:0000313" key="3">
    <source>
        <dbReference type="EnsemblMetazoa" id="AQUA001133-PA"/>
    </source>
</evidence>
<feature type="region of interest" description="Disordered" evidence="1">
    <location>
        <begin position="1"/>
        <end position="97"/>
    </location>
</feature>
<dbReference type="GO" id="GO:0008270">
    <property type="term" value="F:zinc ion binding"/>
    <property type="evidence" value="ECO:0007669"/>
    <property type="project" value="InterPro"/>
</dbReference>
<feature type="region of interest" description="Disordered" evidence="1">
    <location>
        <begin position="169"/>
        <end position="269"/>
    </location>
</feature>
<name>A0A182WUC8_ANOQN</name>
<accession>A0A182WUC8</accession>
<feature type="region of interest" description="Disordered" evidence="1">
    <location>
        <begin position="343"/>
        <end position="362"/>
    </location>
</feature>
<feature type="region of interest" description="Disordered" evidence="1">
    <location>
        <begin position="281"/>
        <end position="300"/>
    </location>
</feature>
<protein>
    <recommendedName>
        <fullName evidence="2">ZAD domain-containing protein</fullName>
    </recommendedName>
</protein>
<proteinExistence type="predicted"/>
<feature type="compositionally biased region" description="Gly residues" evidence="1">
    <location>
        <begin position="58"/>
        <end position="69"/>
    </location>
</feature>
<dbReference type="Pfam" id="PF07776">
    <property type="entry name" value="zf-AD"/>
    <property type="match status" value="1"/>
</dbReference>
<dbReference type="STRING" id="34691.A0A182WUC8"/>
<feature type="compositionally biased region" description="Polar residues" evidence="1">
    <location>
        <begin position="241"/>
        <end position="252"/>
    </location>
</feature>
<keyword evidence="4" id="KW-1185">Reference proteome</keyword>
<feature type="region of interest" description="Disordered" evidence="1">
    <location>
        <begin position="375"/>
        <end position="401"/>
    </location>
</feature>
<feature type="domain" description="ZAD" evidence="2">
    <location>
        <begin position="106"/>
        <end position="171"/>
    </location>
</feature>
<sequence length="482" mass="50730">MSSGGSSSTAGSNAGGATAAANQPGQAADVGNRGSDGSGQAAATNGPEGNIVEKQPNGSGGGATAGGGTHEPHASSPAHQHRPGGGQGGGTTTTSTSTVLRRKTNVCLICGIYTNLSLNIFEPRNGPNIVDVIYEKYKFRAERGDNADKHICFSCNNWLINWYSLQNTSSGSSRAYEPAPSTSRSSSAAAADSSNNSSRPGGRRQHAHKPRTKAPHRHVCPPPAGDKENRPQKRTLHQPDQHGQISSTTGSLEENWEARPAQQPHPYAKKLHTPCTARRGSLALKESNGQQVGGNGWWNQRSHKQLSDAVVSSSTEEGPDPYRILVKPFESRLIQMLQGQGTSVTKEQASPNRAGPWVPPRTIDSANGNCVKVAPQRTAPDANGNDASGDVRNDAPEDADDSGREIVISFDTTLSEVIDVVPSLKAIQCWYGNEDAASSLESTARHDGDPVRSLRQRLSSGALTVSLIDGEAHRGCSSGGYV</sequence>
<evidence type="ECO:0000313" key="4">
    <source>
        <dbReference type="Proteomes" id="UP000076407"/>
    </source>
</evidence>
<feature type="compositionally biased region" description="Low complexity" evidence="1">
    <location>
        <begin position="1"/>
        <end position="28"/>
    </location>
</feature>
<dbReference type="AlphaFoldDB" id="A0A182WUC8"/>
<dbReference type="SUPFAM" id="SSF57716">
    <property type="entry name" value="Glucocorticoid receptor-like (DNA-binding domain)"/>
    <property type="match status" value="1"/>
</dbReference>
<evidence type="ECO:0000256" key="1">
    <source>
        <dbReference type="SAM" id="MobiDB-lite"/>
    </source>
</evidence>
<feature type="compositionally biased region" description="Low complexity" evidence="1">
    <location>
        <begin position="178"/>
        <end position="198"/>
    </location>
</feature>
<dbReference type="Proteomes" id="UP000076407">
    <property type="component" value="Unassembled WGS sequence"/>
</dbReference>
<dbReference type="InterPro" id="IPR012934">
    <property type="entry name" value="Znf_AD"/>
</dbReference>
<dbReference type="VEuPathDB" id="VectorBase:AQUA001133"/>
<reference evidence="3" key="1">
    <citation type="submission" date="2020-05" db="UniProtKB">
        <authorList>
            <consortium name="EnsemblMetazoa"/>
        </authorList>
    </citation>
    <scope>IDENTIFICATION</scope>
    <source>
        <strain evidence="3">SANGQUA</strain>
    </source>
</reference>
<dbReference type="GO" id="GO:0005634">
    <property type="term" value="C:nucleus"/>
    <property type="evidence" value="ECO:0007669"/>
    <property type="project" value="InterPro"/>
</dbReference>
<evidence type="ECO:0000259" key="2">
    <source>
        <dbReference type="Pfam" id="PF07776"/>
    </source>
</evidence>
<organism evidence="3 4">
    <name type="scientific">Anopheles quadriannulatus</name>
    <name type="common">Mosquito</name>
    <dbReference type="NCBI Taxonomy" id="34691"/>
    <lineage>
        <taxon>Eukaryota</taxon>
        <taxon>Metazoa</taxon>
        <taxon>Ecdysozoa</taxon>
        <taxon>Arthropoda</taxon>
        <taxon>Hexapoda</taxon>
        <taxon>Insecta</taxon>
        <taxon>Pterygota</taxon>
        <taxon>Neoptera</taxon>
        <taxon>Endopterygota</taxon>
        <taxon>Diptera</taxon>
        <taxon>Nematocera</taxon>
        <taxon>Culicoidea</taxon>
        <taxon>Culicidae</taxon>
        <taxon>Anophelinae</taxon>
        <taxon>Anopheles</taxon>
    </lineage>
</organism>
<feature type="compositionally biased region" description="Basic residues" evidence="1">
    <location>
        <begin position="201"/>
        <end position="219"/>
    </location>
</feature>